<protein>
    <submittedName>
        <fullName evidence="1">Uncharacterized protein</fullName>
    </submittedName>
</protein>
<name>A0A4C1VED7_EUMVA</name>
<dbReference type="EMBL" id="BGZK01000321">
    <property type="protein sequence ID" value="GBP36622.1"/>
    <property type="molecule type" value="Genomic_DNA"/>
</dbReference>
<sequence>MSKKFVRFYEVEYVTRAASGALMFRAVFSMGGTSTTYCACVEDELYHDDVYCPFTAIHIYRDVNIISRLYDLTNSNISYQDDETGRGTGARRGLRYLSGCWSALRLGLSENYEILAMSEISYASYLFLEIT</sequence>
<dbReference type="Proteomes" id="UP000299102">
    <property type="component" value="Unassembled WGS sequence"/>
</dbReference>
<accession>A0A4C1VED7</accession>
<dbReference type="AlphaFoldDB" id="A0A4C1VED7"/>
<keyword evidence="2" id="KW-1185">Reference proteome</keyword>
<comment type="caution">
    <text evidence="1">The sequence shown here is derived from an EMBL/GenBank/DDBJ whole genome shotgun (WGS) entry which is preliminary data.</text>
</comment>
<proteinExistence type="predicted"/>
<reference evidence="1 2" key="1">
    <citation type="journal article" date="2019" name="Commun. Biol.">
        <title>The bagworm genome reveals a unique fibroin gene that provides high tensile strength.</title>
        <authorList>
            <person name="Kono N."/>
            <person name="Nakamura H."/>
            <person name="Ohtoshi R."/>
            <person name="Tomita M."/>
            <person name="Numata K."/>
            <person name="Arakawa K."/>
        </authorList>
    </citation>
    <scope>NUCLEOTIDE SEQUENCE [LARGE SCALE GENOMIC DNA]</scope>
</reference>
<gene>
    <name evidence="1" type="ORF">EVAR_35206_1</name>
</gene>
<evidence type="ECO:0000313" key="1">
    <source>
        <dbReference type="EMBL" id="GBP36622.1"/>
    </source>
</evidence>
<organism evidence="1 2">
    <name type="scientific">Eumeta variegata</name>
    <name type="common">Bagworm moth</name>
    <name type="synonym">Eumeta japonica</name>
    <dbReference type="NCBI Taxonomy" id="151549"/>
    <lineage>
        <taxon>Eukaryota</taxon>
        <taxon>Metazoa</taxon>
        <taxon>Ecdysozoa</taxon>
        <taxon>Arthropoda</taxon>
        <taxon>Hexapoda</taxon>
        <taxon>Insecta</taxon>
        <taxon>Pterygota</taxon>
        <taxon>Neoptera</taxon>
        <taxon>Endopterygota</taxon>
        <taxon>Lepidoptera</taxon>
        <taxon>Glossata</taxon>
        <taxon>Ditrysia</taxon>
        <taxon>Tineoidea</taxon>
        <taxon>Psychidae</taxon>
        <taxon>Oiketicinae</taxon>
        <taxon>Eumeta</taxon>
    </lineage>
</organism>
<evidence type="ECO:0000313" key="2">
    <source>
        <dbReference type="Proteomes" id="UP000299102"/>
    </source>
</evidence>